<dbReference type="KEGG" id="alp:LPB137_12485"/>
<proteinExistence type="predicted"/>
<evidence type="ECO:0000313" key="4">
    <source>
        <dbReference type="Proteomes" id="UP000186074"/>
    </source>
</evidence>
<dbReference type="GO" id="GO:0004540">
    <property type="term" value="F:RNA nuclease activity"/>
    <property type="evidence" value="ECO:0007669"/>
    <property type="project" value="InterPro"/>
</dbReference>
<keyword evidence="1" id="KW-0269">Exonuclease</keyword>
<name>A0A1P8KPS6_9BACT</name>
<dbReference type="SMART" id="SM00955">
    <property type="entry name" value="RNB"/>
    <property type="match status" value="1"/>
</dbReference>
<gene>
    <name evidence="3" type="ORF">LPB137_12485</name>
</gene>
<dbReference type="GO" id="GO:0006402">
    <property type="term" value="P:mRNA catabolic process"/>
    <property type="evidence" value="ECO:0007669"/>
    <property type="project" value="TreeGrafter"/>
</dbReference>
<keyword evidence="1" id="KW-0378">Hydrolase</keyword>
<organism evidence="3 4">
    <name type="scientific">Poseidonibacter parvus</name>
    <dbReference type="NCBI Taxonomy" id="1850254"/>
    <lineage>
        <taxon>Bacteria</taxon>
        <taxon>Pseudomonadati</taxon>
        <taxon>Campylobacterota</taxon>
        <taxon>Epsilonproteobacteria</taxon>
        <taxon>Campylobacterales</taxon>
        <taxon>Arcobacteraceae</taxon>
        <taxon>Poseidonibacter</taxon>
    </lineage>
</organism>
<feature type="domain" description="RNB" evidence="2">
    <location>
        <begin position="198"/>
        <end position="519"/>
    </location>
</feature>
<evidence type="ECO:0000256" key="1">
    <source>
        <dbReference type="ARBA" id="ARBA00022839"/>
    </source>
</evidence>
<dbReference type="InterPro" id="IPR001900">
    <property type="entry name" value="RNase_II/R"/>
</dbReference>
<dbReference type="STRING" id="1850254.LPB137_12485"/>
<keyword evidence="1" id="KW-0540">Nuclease</keyword>
<dbReference type="InterPro" id="IPR012340">
    <property type="entry name" value="NA-bd_OB-fold"/>
</dbReference>
<protein>
    <submittedName>
        <fullName evidence="3">Ribonuclease R</fullName>
    </submittedName>
</protein>
<dbReference type="GO" id="GO:0005829">
    <property type="term" value="C:cytosol"/>
    <property type="evidence" value="ECO:0007669"/>
    <property type="project" value="TreeGrafter"/>
</dbReference>
<accession>A0A1P8KPS6</accession>
<dbReference type="InterPro" id="IPR057293">
    <property type="entry name" value="RNR_OB2"/>
</dbReference>
<dbReference type="InterPro" id="IPR050180">
    <property type="entry name" value="RNR_Ribonuclease"/>
</dbReference>
<dbReference type="InterPro" id="IPR022966">
    <property type="entry name" value="RNase_II/R_CS"/>
</dbReference>
<keyword evidence="4" id="KW-1185">Reference proteome</keyword>
<dbReference type="AlphaFoldDB" id="A0A1P8KPS6"/>
<dbReference type="PANTHER" id="PTHR23355:SF9">
    <property type="entry name" value="DIS3-LIKE EXONUCLEASE 2"/>
    <property type="match status" value="1"/>
</dbReference>
<dbReference type="PANTHER" id="PTHR23355">
    <property type="entry name" value="RIBONUCLEASE"/>
    <property type="match status" value="1"/>
</dbReference>
<dbReference type="EMBL" id="CP019070">
    <property type="protein sequence ID" value="APW66612.1"/>
    <property type="molecule type" value="Genomic_DNA"/>
</dbReference>
<dbReference type="Pfam" id="PF24190">
    <property type="entry name" value="OB_RNR_2nd"/>
    <property type="match status" value="1"/>
</dbReference>
<dbReference type="OrthoDB" id="9764149at2"/>
<evidence type="ECO:0000313" key="3">
    <source>
        <dbReference type="EMBL" id="APW66612.1"/>
    </source>
</evidence>
<evidence type="ECO:0000259" key="2">
    <source>
        <dbReference type="SMART" id="SM00955"/>
    </source>
</evidence>
<dbReference type="PROSITE" id="PS01175">
    <property type="entry name" value="RIBONUCLEASE_II"/>
    <property type="match status" value="1"/>
</dbReference>
<dbReference type="RefSeq" id="WP_076088575.1">
    <property type="nucleotide sequence ID" value="NZ_CP019070.1"/>
</dbReference>
<sequence>MLKELFKKIQSADKTYNKTELIEIEKFIKKGIVIKLDDETYELNSKYKVAIVNVGKNLVILEDLISEHKNIKIEFDQLNGAYNGDLVLAKRVFNPRSRVKANIIEVLDGKKNDILVYIKEKSFYTVKENIKLENKGASSYEEGEVLLVDNKSIELIKSLGNIADPKIDELISLHLYNEVIRTQKPLEVDAKMNDENQRVDLTHLPFCTIDPNSAKDHDDAIYYDKDEEVLYVAIADVSYFVKEGSALDKLAFLKSTSIYLPGKVLPMLPNELSEEMCSLKEGVDRYSYVFKIQLDLKNKCAKKSQLFEAIINSHRKYSYGRIDRVLEGKLDQYGDVDKTIFDYILPLYEITKNFRAKRLENGYDFRTTELRQKLKNFKIVSVDSESSTASHQLIEECMLLANIEASKKVNNVGIYRIHEEPSLKAISRLVDDVNILGVKVKVQNDVHDTITHIQKKAKASMMSEEIDELIIQSQTQAKYSSKNLGHFGLGFSSYSHFTSPIRRYSDLVLHRILKSKQTPKNIDEICEHISLNERKVAQLVWDYEDRKYARWANDNIGSEIKVKIVDTDRNRAVSYDTISGLKVTIDNMKGQKLFTKLRVKIKEVDIITKQVICSVKY</sequence>
<dbReference type="Proteomes" id="UP000186074">
    <property type="component" value="Chromosome"/>
</dbReference>
<dbReference type="Pfam" id="PF00773">
    <property type="entry name" value="RNB"/>
    <property type="match status" value="1"/>
</dbReference>
<dbReference type="GO" id="GO:0003723">
    <property type="term" value="F:RNA binding"/>
    <property type="evidence" value="ECO:0007669"/>
    <property type="project" value="InterPro"/>
</dbReference>
<dbReference type="GO" id="GO:0004527">
    <property type="term" value="F:exonuclease activity"/>
    <property type="evidence" value="ECO:0007669"/>
    <property type="project" value="UniProtKB-KW"/>
</dbReference>
<reference evidence="3 4" key="1">
    <citation type="submission" date="2017-01" db="EMBL/GenBank/DDBJ databases">
        <title>Genome sequencing of Arcobacter sp. LPB0137.</title>
        <authorList>
            <person name="Lee G.-W."/>
            <person name="Yi H."/>
        </authorList>
    </citation>
    <scope>NUCLEOTIDE SEQUENCE [LARGE SCALE GENOMIC DNA]</scope>
    <source>
        <strain evidence="3 4">LPB0137</strain>
    </source>
</reference>
<dbReference type="SUPFAM" id="SSF50249">
    <property type="entry name" value="Nucleic acid-binding proteins"/>
    <property type="match status" value="1"/>
</dbReference>